<protein>
    <submittedName>
        <fullName evidence="1">Uncharacterized protein</fullName>
    </submittedName>
</protein>
<dbReference type="RefSeq" id="YP_009395571.1">
    <property type="nucleotide sequence ID" value="NC_035278.1"/>
</dbReference>
<dbReference type="EMBL" id="MF101433">
    <property type="protein sequence ID" value="ARW64583.1"/>
    <property type="molecule type" value="Genomic_DNA"/>
</dbReference>
<keyword evidence="1" id="KW-0934">Plastid</keyword>
<dbReference type="AlphaFoldDB" id="A0A1Z1MF19"/>
<keyword evidence="1" id="KW-0150">Chloroplast</keyword>
<gene>
    <name evidence="1" type="primary">ycf58</name>
</gene>
<reference evidence="1" key="1">
    <citation type="journal article" date="2017" name="J. Phycol.">
        <title>Analysis of chloroplast genomes and a supermatrix inform reclassification of the Rhodomelaceae (Rhodophyta).</title>
        <authorList>
            <person name="Diaz-Tapia P."/>
            <person name="Maggs C.A."/>
            <person name="West J.A."/>
            <person name="Verbruggen H."/>
        </authorList>
    </citation>
    <scope>NUCLEOTIDE SEQUENCE</scope>
    <source>
        <strain evidence="1">PD831</strain>
    </source>
</reference>
<sequence length="149" mass="18051">MTTYNSFLKYLKGNWLLHENSFIFKNNEQKDSENFVTFTNCSSSDGRRKYYHNINILDNTYRTSYGKINNYLFLKLFYVKNYRDVLFYLKFIRKGLLTSIKLNFNKKVKQEEYIYIVNKNILINIILIKSLKNQYLSLKVSSYIRIKKI</sequence>
<evidence type="ECO:0000313" key="1">
    <source>
        <dbReference type="EMBL" id="ARW64583.1"/>
    </source>
</evidence>
<dbReference type="GeneID" id="33357580"/>
<organism evidence="1">
    <name type="scientific">Vertebrata isogona</name>
    <dbReference type="NCBI Taxonomy" id="2006944"/>
    <lineage>
        <taxon>Eukaryota</taxon>
        <taxon>Rhodophyta</taxon>
        <taxon>Florideophyceae</taxon>
        <taxon>Rhodymeniophycidae</taxon>
        <taxon>Ceramiales</taxon>
        <taxon>Rhodomelaceae</taxon>
        <taxon>Polysiphonioideae</taxon>
        <taxon>Vertebrata</taxon>
    </lineage>
</organism>
<proteinExistence type="predicted"/>
<geneLocation type="chloroplast" evidence="1"/>
<name>A0A1Z1MF19_9FLOR</name>
<accession>A0A1Z1MF19</accession>